<name>A0A3A4QWU6_9BACT</name>
<sequence>MVDLSMNRPIYLAQRDKYYLRAVNNLYDDFSAMPAEKRLEKVRLLVALFTKTRENALFAMRGHSVKPSEEHFDKCLELILDSLEAAHILIRHECLLSYDKSFLKQFLKQSLVALNRDVESIRESSNNIIERTRVLVRNLTERFETMRKEIFDDLLEDHKERYDSMFNNDDYE</sequence>
<keyword evidence="1" id="KW-0175">Coiled coil</keyword>
<comment type="caution">
    <text evidence="2">The sequence shown here is derived from an EMBL/GenBank/DDBJ whole genome shotgun (WGS) entry which is preliminary data.</text>
</comment>
<proteinExistence type="predicted"/>
<accession>A0A3A4QWU6</accession>
<reference evidence="2 3" key="1">
    <citation type="journal article" date="2017" name="ISME J.">
        <title>Energy and carbon metabolisms in a deep terrestrial subsurface fluid microbial community.</title>
        <authorList>
            <person name="Momper L."/>
            <person name="Jungbluth S.P."/>
            <person name="Lee M.D."/>
            <person name="Amend J.P."/>
        </authorList>
    </citation>
    <scope>NUCLEOTIDE SEQUENCE [LARGE SCALE GENOMIC DNA]</scope>
    <source>
        <strain evidence="2">SURF_26</strain>
    </source>
</reference>
<evidence type="ECO:0000313" key="2">
    <source>
        <dbReference type="EMBL" id="RJP58410.1"/>
    </source>
</evidence>
<organism evidence="2 3">
    <name type="scientific">Candidatus Auribacter fodinae</name>
    <dbReference type="NCBI Taxonomy" id="2093366"/>
    <lineage>
        <taxon>Bacteria</taxon>
        <taxon>Pseudomonadati</taxon>
        <taxon>Candidatus Auribacterota</taxon>
        <taxon>Candidatus Auribacteria</taxon>
        <taxon>Candidatus Auribacterales</taxon>
        <taxon>Candidatus Auribacteraceae</taxon>
        <taxon>Candidatus Auribacter</taxon>
    </lineage>
</organism>
<dbReference type="EMBL" id="QZJZ01000067">
    <property type="protein sequence ID" value="RJP58410.1"/>
    <property type="molecule type" value="Genomic_DNA"/>
</dbReference>
<dbReference type="Proteomes" id="UP000266426">
    <property type="component" value="Unassembled WGS sequence"/>
</dbReference>
<feature type="coiled-coil region" evidence="1">
    <location>
        <begin position="104"/>
        <end position="149"/>
    </location>
</feature>
<evidence type="ECO:0000256" key="1">
    <source>
        <dbReference type="SAM" id="Coils"/>
    </source>
</evidence>
<gene>
    <name evidence="2" type="ORF">C4541_08110</name>
</gene>
<dbReference type="AlphaFoldDB" id="A0A3A4QWU6"/>
<protein>
    <submittedName>
        <fullName evidence="2">Uncharacterized protein</fullName>
    </submittedName>
</protein>
<evidence type="ECO:0000313" key="3">
    <source>
        <dbReference type="Proteomes" id="UP000266426"/>
    </source>
</evidence>